<dbReference type="GO" id="GO:0005829">
    <property type="term" value="C:cytosol"/>
    <property type="evidence" value="ECO:0007669"/>
    <property type="project" value="TreeGrafter"/>
</dbReference>
<keyword evidence="5" id="KW-1185">Reference proteome</keyword>
<keyword evidence="2" id="KW-0808">Transferase</keyword>
<dbReference type="Pfam" id="PF08032">
    <property type="entry name" value="SpoU_sub_bind"/>
    <property type="match status" value="1"/>
</dbReference>
<dbReference type="KEGG" id="hhk:HH1059_05170"/>
<dbReference type="NCBIfam" id="TIGR00186">
    <property type="entry name" value="rRNA_methyl_3"/>
    <property type="match status" value="1"/>
</dbReference>
<feature type="domain" description="RNA 2-O ribose methyltransferase substrate binding" evidence="3">
    <location>
        <begin position="18"/>
        <end position="95"/>
    </location>
</feature>
<reference evidence="4" key="1">
    <citation type="submission" date="2016-02" db="EMBL/GenBank/DDBJ databases">
        <title>Halorhodospira halochloris DSM-1059 complete genome, version 2.</title>
        <authorList>
            <person name="Tsukatani Y."/>
        </authorList>
    </citation>
    <scope>NUCLEOTIDE SEQUENCE</scope>
    <source>
        <strain evidence="4">DSM 1059</strain>
    </source>
</reference>
<gene>
    <name evidence="4" type="primary">rlmB</name>
    <name evidence="4" type="ORF">HH1059_05170</name>
</gene>
<dbReference type="PANTHER" id="PTHR46429:SF1">
    <property type="entry name" value="23S RRNA (GUANOSINE-2'-O-)-METHYLTRANSFERASE RLMB"/>
    <property type="match status" value="1"/>
</dbReference>
<dbReference type="PANTHER" id="PTHR46429">
    <property type="entry name" value="23S RRNA (GUANOSINE-2'-O-)-METHYLTRANSFERASE RLMB"/>
    <property type="match status" value="1"/>
</dbReference>
<dbReference type="InterPro" id="IPR004441">
    <property type="entry name" value="rRNA_MeTrfase_TrmH"/>
</dbReference>
<dbReference type="InterPro" id="IPR029026">
    <property type="entry name" value="tRNA_m1G_MTases_N"/>
</dbReference>
<evidence type="ECO:0000256" key="2">
    <source>
        <dbReference type="ARBA" id="ARBA00022679"/>
    </source>
</evidence>
<dbReference type="InterPro" id="IPR029064">
    <property type="entry name" value="Ribosomal_eL30-like_sf"/>
</dbReference>
<dbReference type="GO" id="GO:0003723">
    <property type="term" value="F:RNA binding"/>
    <property type="evidence" value="ECO:0007669"/>
    <property type="project" value="InterPro"/>
</dbReference>
<sequence length="260" mass="27668">MANRLGSEAEERAKSHSLIYGRHPVREAATYDPAGVVAIWVDQALRRDPKLERLFNKLKKQGVTFYRVKRRELDEMVGGANHQGVVLSYRGAAVRGEAELNDLLDSARDPLLLVLDRVQDPHNLGACLRSAAAAGAAGVVAPRDHAASLSPAVHKVAAGAVQSVPFFQVTNLARALANMQQAGLVTIGAAGDGAQTLYSLELRGAIALVMGGESEGLRRLTRKNCDYVAAIPMPGSIESLNVAVAAGVVLFEAVRQRSNC</sequence>
<keyword evidence="1" id="KW-0489">Methyltransferase</keyword>
<dbReference type="GO" id="GO:0070039">
    <property type="term" value="F:rRNA (guanosine-2'-O-)-methyltransferase activity"/>
    <property type="evidence" value="ECO:0007669"/>
    <property type="project" value="TreeGrafter"/>
</dbReference>
<dbReference type="InterPro" id="IPR001537">
    <property type="entry name" value="SpoU_MeTrfase"/>
</dbReference>
<dbReference type="InterPro" id="IPR013123">
    <property type="entry name" value="SpoU_subst-bd"/>
</dbReference>
<accession>A0A0X8X7V8</accession>
<organism evidence="4 5">
    <name type="scientific">Halorhodospira halochloris</name>
    <name type="common">Ectothiorhodospira halochloris</name>
    <dbReference type="NCBI Taxonomy" id="1052"/>
    <lineage>
        <taxon>Bacteria</taxon>
        <taxon>Pseudomonadati</taxon>
        <taxon>Pseudomonadota</taxon>
        <taxon>Gammaproteobacteria</taxon>
        <taxon>Chromatiales</taxon>
        <taxon>Ectothiorhodospiraceae</taxon>
        <taxon>Halorhodospira</taxon>
    </lineage>
</organism>
<evidence type="ECO:0000256" key="1">
    <source>
        <dbReference type="ARBA" id="ARBA00022603"/>
    </source>
</evidence>
<dbReference type="Pfam" id="PF00588">
    <property type="entry name" value="SpoU_methylase"/>
    <property type="match status" value="1"/>
</dbReference>
<dbReference type="AlphaFoldDB" id="A0A0X8X7V8"/>
<name>A0A0X8X7V8_HALHR</name>
<dbReference type="Proteomes" id="UP000218890">
    <property type="component" value="Chromosome"/>
</dbReference>
<dbReference type="RefSeq" id="WP_096407933.1">
    <property type="nucleotide sequence ID" value="NZ_AP017372.2"/>
</dbReference>
<evidence type="ECO:0000313" key="5">
    <source>
        <dbReference type="Proteomes" id="UP000218890"/>
    </source>
</evidence>
<dbReference type="EMBL" id="AP017372">
    <property type="protein sequence ID" value="BAU57201.1"/>
    <property type="molecule type" value="Genomic_DNA"/>
</dbReference>
<dbReference type="Gene3D" id="3.30.1330.30">
    <property type="match status" value="1"/>
</dbReference>
<dbReference type="InterPro" id="IPR029028">
    <property type="entry name" value="Alpha/beta_knot_MTases"/>
</dbReference>
<proteinExistence type="predicted"/>
<dbReference type="SUPFAM" id="SSF75217">
    <property type="entry name" value="alpha/beta knot"/>
    <property type="match status" value="1"/>
</dbReference>
<evidence type="ECO:0000313" key="4">
    <source>
        <dbReference type="EMBL" id="BAU57201.1"/>
    </source>
</evidence>
<evidence type="ECO:0000259" key="3">
    <source>
        <dbReference type="SMART" id="SM00967"/>
    </source>
</evidence>
<dbReference type="CDD" id="cd18103">
    <property type="entry name" value="SpoU-like_RlmB"/>
    <property type="match status" value="1"/>
</dbReference>
<protein>
    <submittedName>
        <fullName evidence="4">23S rRNA (Guanosine-2'-O-)-methyltransferase rlmB</fullName>
    </submittedName>
</protein>
<dbReference type="SMART" id="SM00967">
    <property type="entry name" value="SpoU_sub_bind"/>
    <property type="match status" value="1"/>
</dbReference>
<dbReference type="Gene3D" id="3.40.1280.10">
    <property type="match status" value="1"/>
</dbReference>
<dbReference type="OrthoDB" id="9785673at2"/>
<dbReference type="SUPFAM" id="SSF55315">
    <property type="entry name" value="L30e-like"/>
    <property type="match status" value="1"/>
</dbReference>